<feature type="domain" description="FecR protein" evidence="2">
    <location>
        <begin position="181"/>
        <end position="274"/>
    </location>
</feature>
<gene>
    <name evidence="4" type="ORF">JF259_05080</name>
</gene>
<comment type="caution">
    <text evidence="4">The sequence shown here is derived from an EMBL/GenBank/DDBJ whole genome shotgun (WGS) entry which is preliminary data.</text>
</comment>
<dbReference type="RefSeq" id="WP_199114075.1">
    <property type="nucleotide sequence ID" value="NZ_JAELVQ010000004.1"/>
</dbReference>
<dbReference type="PANTHER" id="PTHR30273">
    <property type="entry name" value="PERIPLASMIC SIGNAL SENSOR AND SIGMA FACTOR ACTIVATOR FECR-RELATED"/>
    <property type="match status" value="1"/>
</dbReference>
<keyword evidence="1" id="KW-1133">Transmembrane helix</keyword>
<accession>A0A8J7IF64</accession>
<dbReference type="AlphaFoldDB" id="A0A8J7IF64"/>
<dbReference type="Pfam" id="PF04773">
    <property type="entry name" value="FecR"/>
    <property type="match status" value="1"/>
</dbReference>
<evidence type="ECO:0000259" key="2">
    <source>
        <dbReference type="Pfam" id="PF04773"/>
    </source>
</evidence>
<dbReference type="Proteomes" id="UP000610931">
    <property type="component" value="Unassembled WGS sequence"/>
</dbReference>
<reference evidence="4" key="1">
    <citation type="submission" date="2020-12" db="EMBL/GenBank/DDBJ databases">
        <title>Snuella sp. nov., isolated from sediment in Incheon.</title>
        <authorList>
            <person name="Kim W."/>
        </authorList>
    </citation>
    <scope>NUCLEOTIDE SEQUENCE</scope>
    <source>
        <strain evidence="4">CAU 1569</strain>
    </source>
</reference>
<keyword evidence="5" id="KW-1185">Reference proteome</keyword>
<evidence type="ECO:0000259" key="3">
    <source>
        <dbReference type="Pfam" id="PF16344"/>
    </source>
</evidence>
<proteinExistence type="predicted"/>
<dbReference type="FunFam" id="2.60.120.1440:FF:000001">
    <property type="entry name" value="Putative anti-sigma factor"/>
    <property type="match status" value="1"/>
</dbReference>
<evidence type="ECO:0000256" key="1">
    <source>
        <dbReference type="SAM" id="Phobius"/>
    </source>
</evidence>
<dbReference type="GO" id="GO:0016989">
    <property type="term" value="F:sigma factor antagonist activity"/>
    <property type="evidence" value="ECO:0007669"/>
    <property type="project" value="TreeGrafter"/>
</dbReference>
<keyword evidence="1" id="KW-0472">Membrane</keyword>
<protein>
    <submittedName>
        <fullName evidence="4">FecR family protein</fullName>
    </submittedName>
</protein>
<keyword evidence="1" id="KW-0812">Transmembrane</keyword>
<dbReference type="Pfam" id="PF16344">
    <property type="entry name" value="FecR_C"/>
    <property type="match status" value="1"/>
</dbReference>
<name>A0A8J7IF64_9FLAO</name>
<dbReference type="InterPro" id="IPR032508">
    <property type="entry name" value="FecR_C"/>
</dbReference>
<feature type="domain" description="Protein FecR C-terminal" evidence="3">
    <location>
        <begin position="322"/>
        <end position="390"/>
    </location>
</feature>
<dbReference type="Gene3D" id="2.60.120.1440">
    <property type="match status" value="1"/>
</dbReference>
<sequence length="391" mass="45227">MTMEIEVNRLIIKFIENKLLDHEYEILEGLLRDPKNRLLFDELVEIHFLISPKTIHDLDSLKSYKKLLKKVEDQRFNRRQPKKRPFVVFKYAALFIGIIGLTYAVILQNGLQSNPISPPIEIEDEAITLQLENGKIEKINTERNTQIVEANGEVVVQQQKDKLVYTGKANSEELLYNTLNIPYGKKFQLELSDGTVVHLNSGSSLKYPVTFLEGQDRNVYVKGEAFFKVAEDAKHPFIVNVNTLCVRVLGTEFNVSSYEEDSFINTVLVSGEVRLYDRYSSYNADTSLKLTPNHMAVWNKDQHNMSVKEVNTGIYTGWVEGKLIFREMQFKEITKKLERHYNVSIINKNDALNEHTFNASFDVESIQEVLEVFKINFGIEYEIVNNEIIIY</sequence>
<dbReference type="InterPro" id="IPR012373">
    <property type="entry name" value="Ferrdict_sens_TM"/>
</dbReference>
<dbReference type="EMBL" id="JAELVQ010000004">
    <property type="protein sequence ID" value="MBJ6367457.1"/>
    <property type="molecule type" value="Genomic_DNA"/>
</dbReference>
<feature type="transmembrane region" description="Helical" evidence="1">
    <location>
        <begin position="88"/>
        <end position="107"/>
    </location>
</feature>
<dbReference type="InterPro" id="IPR006860">
    <property type="entry name" value="FecR"/>
</dbReference>
<evidence type="ECO:0000313" key="4">
    <source>
        <dbReference type="EMBL" id="MBJ6367457.1"/>
    </source>
</evidence>
<dbReference type="PANTHER" id="PTHR30273:SF2">
    <property type="entry name" value="PROTEIN FECR"/>
    <property type="match status" value="1"/>
</dbReference>
<evidence type="ECO:0000313" key="5">
    <source>
        <dbReference type="Proteomes" id="UP000610931"/>
    </source>
</evidence>
<organism evidence="4 5">
    <name type="scientific">Snuella sedimenti</name>
    <dbReference type="NCBI Taxonomy" id="2798802"/>
    <lineage>
        <taxon>Bacteria</taxon>
        <taxon>Pseudomonadati</taxon>
        <taxon>Bacteroidota</taxon>
        <taxon>Flavobacteriia</taxon>
        <taxon>Flavobacteriales</taxon>
        <taxon>Flavobacteriaceae</taxon>
        <taxon>Snuella</taxon>
    </lineage>
</organism>
<dbReference type="Gene3D" id="3.55.50.30">
    <property type="match status" value="1"/>
</dbReference>